<feature type="signal peptide" evidence="5">
    <location>
        <begin position="1"/>
        <end position="34"/>
    </location>
</feature>
<evidence type="ECO:0000256" key="3">
    <source>
        <dbReference type="RuleBase" id="RU361153"/>
    </source>
</evidence>
<dbReference type="InterPro" id="IPR017853">
    <property type="entry name" value="GH"/>
</dbReference>
<feature type="chain" id="PRO_5008002654" description="Glycoside hydrolase family 5 domain-containing protein" evidence="5">
    <location>
        <begin position="35"/>
        <end position="530"/>
    </location>
</feature>
<dbReference type="GO" id="GO:0004553">
    <property type="term" value="F:hydrolase activity, hydrolyzing O-glycosyl compounds"/>
    <property type="evidence" value="ECO:0007669"/>
    <property type="project" value="InterPro"/>
</dbReference>
<proteinExistence type="inferred from homology"/>
<dbReference type="InterPro" id="IPR001547">
    <property type="entry name" value="Glyco_hydro_5"/>
</dbReference>
<organism evidence="7 8">
    <name type="scientific">Stutzerimonas stutzeri</name>
    <name type="common">Pseudomonas stutzeri</name>
    <dbReference type="NCBI Taxonomy" id="316"/>
    <lineage>
        <taxon>Bacteria</taxon>
        <taxon>Pseudomonadati</taxon>
        <taxon>Pseudomonadota</taxon>
        <taxon>Gammaproteobacteria</taxon>
        <taxon>Pseudomonadales</taxon>
        <taxon>Pseudomonadaceae</taxon>
        <taxon>Stutzerimonas</taxon>
    </lineage>
</organism>
<dbReference type="EMBL" id="CP015641">
    <property type="protein sequence ID" value="ANF24204.1"/>
    <property type="molecule type" value="Genomic_DNA"/>
</dbReference>
<feature type="compositionally biased region" description="Low complexity" evidence="4">
    <location>
        <begin position="135"/>
        <end position="144"/>
    </location>
</feature>
<sequence length="530" mass="58185">MLNTLSNQTRRALLLSVASAVLCCTPLALTQAHAATSVSTETAYVSKINSFTSKDFLRGIWRQYAGLSVPATQASIDAFKPGVHLRFADGQLREISKVFRVGSNLSIYVKGGLLDGNKVGSPNTVSTVPAPRSGSAPPATADTSTTITQANPAFMARGDIKGIDITPPVNDWEAPAYGMTQTRLTALSAAGFNTLRVWISLEEFLAPPISMEATLSRWIGYIDRAAQTGFRVQVAWASTWEERIAVVNDPASRVRFHDALNTLCSAMGSYFPKQQVALEMLNEPPGEHLTPGYYRSAAPGWHSACRSKAPDMTIILQPEAGWHGALNRFNLSDFDANTMFSFHPYAPGEFTHQGIGSQPHLYNVPMPITRYVGGQTQMVADVSARVNADPHLSSERKKSEIARYSRLINDLWYDNGSRWEDWSELQRWVVSSGINPKRIIAGEFGVVSEFNYNGTPALKDVASRAHFMRKIREQTQANQFAGWVVHQAFGDFNLFQQNSVGEHGDRLIPELTEALFGSQPLQLGPPVTGH</sequence>
<keyword evidence="2 3" id="KW-0326">Glycosidase</keyword>
<dbReference type="Gene3D" id="3.20.20.80">
    <property type="entry name" value="Glycosidases"/>
    <property type="match status" value="1"/>
</dbReference>
<evidence type="ECO:0000313" key="8">
    <source>
        <dbReference type="Proteomes" id="UP000077787"/>
    </source>
</evidence>
<comment type="similarity">
    <text evidence="3">Belongs to the glycosyl hydrolase 5 (cellulase A) family.</text>
</comment>
<reference evidence="7 8" key="1">
    <citation type="submission" date="2016-05" db="EMBL/GenBank/DDBJ databases">
        <title>Genome sequence of Pseudomonas stutzeri 273 and identification of the exopolysaccharide biosynthesis locus.</title>
        <authorList>
            <person name="Wu S."/>
            <person name="Sun C."/>
        </authorList>
    </citation>
    <scope>NUCLEOTIDE SEQUENCE [LARGE SCALE GENOMIC DNA]</scope>
    <source>
        <strain evidence="7 8">273</strain>
    </source>
</reference>
<evidence type="ECO:0000256" key="2">
    <source>
        <dbReference type="ARBA" id="ARBA00023295"/>
    </source>
</evidence>
<feature type="domain" description="Glycoside hydrolase family 5" evidence="6">
    <location>
        <begin position="172"/>
        <end position="466"/>
    </location>
</feature>
<keyword evidence="1 3" id="KW-0378">Hydrolase</keyword>
<dbReference type="OrthoDB" id="9800955at2"/>
<evidence type="ECO:0000256" key="5">
    <source>
        <dbReference type="SAM" id="SignalP"/>
    </source>
</evidence>
<dbReference type="Proteomes" id="UP000077787">
    <property type="component" value="Chromosome"/>
</dbReference>
<dbReference type="SUPFAM" id="SSF51445">
    <property type="entry name" value="(Trans)glycosidases"/>
    <property type="match status" value="1"/>
</dbReference>
<feature type="region of interest" description="Disordered" evidence="4">
    <location>
        <begin position="120"/>
        <end position="144"/>
    </location>
</feature>
<dbReference type="Pfam" id="PF00150">
    <property type="entry name" value="Cellulase"/>
    <property type="match status" value="1"/>
</dbReference>
<accession>A0A172WL72</accession>
<evidence type="ECO:0000313" key="7">
    <source>
        <dbReference type="EMBL" id="ANF24204.1"/>
    </source>
</evidence>
<dbReference type="AlphaFoldDB" id="A0A172WL72"/>
<evidence type="ECO:0000259" key="6">
    <source>
        <dbReference type="Pfam" id="PF00150"/>
    </source>
</evidence>
<name>A0A172WL72_STUST</name>
<gene>
    <name evidence="7" type="ORF">PS273GM_03095</name>
</gene>
<protein>
    <recommendedName>
        <fullName evidence="6">Glycoside hydrolase family 5 domain-containing protein</fullName>
    </recommendedName>
</protein>
<keyword evidence="5" id="KW-0732">Signal</keyword>
<evidence type="ECO:0000256" key="1">
    <source>
        <dbReference type="ARBA" id="ARBA00022801"/>
    </source>
</evidence>
<evidence type="ECO:0000256" key="4">
    <source>
        <dbReference type="SAM" id="MobiDB-lite"/>
    </source>
</evidence>
<dbReference type="RefSeq" id="WP_064480559.1">
    <property type="nucleotide sequence ID" value="NZ_CP015641.1"/>
</dbReference>
<dbReference type="GO" id="GO:0000272">
    <property type="term" value="P:polysaccharide catabolic process"/>
    <property type="evidence" value="ECO:0007669"/>
    <property type="project" value="InterPro"/>
</dbReference>